<dbReference type="Pfam" id="PF13419">
    <property type="entry name" value="HAD_2"/>
    <property type="match status" value="1"/>
</dbReference>
<dbReference type="SFLD" id="SFLDS00003">
    <property type="entry name" value="Haloacid_Dehalogenase"/>
    <property type="match status" value="1"/>
</dbReference>
<name>A0AB39AN46_9GAMM</name>
<dbReference type="InterPro" id="IPR036412">
    <property type="entry name" value="HAD-like_sf"/>
</dbReference>
<dbReference type="Gene3D" id="1.10.150.520">
    <property type="match status" value="1"/>
</dbReference>
<evidence type="ECO:0000256" key="4">
    <source>
        <dbReference type="ARBA" id="ARBA00022842"/>
    </source>
</evidence>
<evidence type="ECO:0000256" key="3">
    <source>
        <dbReference type="ARBA" id="ARBA00022801"/>
    </source>
</evidence>
<dbReference type="PANTHER" id="PTHR46470">
    <property type="entry name" value="N-ACYLNEURAMINATE-9-PHOSPHATASE"/>
    <property type="match status" value="1"/>
</dbReference>
<dbReference type="AlphaFoldDB" id="A0AB39AN46"/>
<protein>
    <submittedName>
        <fullName evidence="5">HAD family hydrolase</fullName>
        <ecNumber evidence="5">3.-.-.-</ecNumber>
    </submittedName>
</protein>
<keyword evidence="3 5" id="KW-0378">Hydrolase</keyword>
<organism evidence="5">
    <name type="scientific">Pseudoalteromonas sp. SD03</name>
    <dbReference type="NCBI Taxonomy" id="3231719"/>
    <lineage>
        <taxon>Bacteria</taxon>
        <taxon>Pseudomonadati</taxon>
        <taxon>Pseudomonadota</taxon>
        <taxon>Gammaproteobacteria</taxon>
        <taxon>Alteromonadales</taxon>
        <taxon>Pseudoalteromonadaceae</taxon>
        <taxon>Pseudoalteromonas</taxon>
    </lineage>
</organism>
<sequence length="212" mass="24695">MLIKKLAHQLSKYDDIIFDLDNTLFDQSDYDIGAFKEIEKILSEITQLPLKGLAIFLHTHKLKMGVLYPYLFNDAIAAYELPNHYLSIMLNTYYKHDGKYISKKASLIPTLFEILDEKRLFVVTNGQKNVQQTKIDRLQLNNYVCDIVLCDPKSPERLKPNRYAFDLLNKRHKLNSVVMVGDTTETDGLFAKNAKIPFIHFSYKDYLHENTK</sequence>
<accession>A0AB39AN46</accession>
<dbReference type="InterPro" id="IPR023214">
    <property type="entry name" value="HAD_sf"/>
</dbReference>
<dbReference type="GO" id="GO:0016791">
    <property type="term" value="F:phosphatase activity"/>
    <property type="evidence" value="ECO:0007669"/>
    <property type="project" value="TreeGrafter"/>
</dbReference>
<evidence type="ECO:0000256" key="2">
    <source>
        <dbReference type="ARBA" id="ARBA00022723"/>
    </source>
</evidence>
<dbReference type="NCBIfam" id="TIGR01549">
    <property type="entry name" value="HAD-SF-IA-v1"/>
    <property type="match status" value="1"/>
</dbReference>
<evidence type="ECO:0000256" key="1">
    <source>
        <dbReference type="ARBA" id="ARBA00001946"/>
    </source>
</evidence>
<dbReference type="SFLD" id="SFLDG01129">
    <property type="entry name" value="C1.5:_HAD__Beta-PGM__Phosphata"/>
    <property type="match status" value="1"/>
</dbReference>
<dbReference type="InterPro" id="IPR006439">
    <property type="entry name" value="HAD-SF_hydro_IA"/>
</dbReference>
<dbReference type="EC" id="3.-.-.-" evidence="5"/>
<dbReference type="GO" id="GO:0046872">
    <property type="term" value="F:metal ion binding"/>
    <property type="evidence" value="ECO:0007669"/>
    <property type="project" value="UniProtKB-KW"/>
</dbReference>
<gene>
    <name evidence="5" type="ORF">ABZP26_12025</name>
</gene>
<dbReference type="SUPFAM" id="SSF56784">
    <property type="entry name" value="HAD-like"/>
    <property type="match status" value="1"/>
</dbReference>
<proteinExistence type="predicted"/>
<evidence type="ECO:0000313" key="5">
    <source>
        <dbReference type="EMBL" id="XDH86783.1"/>
    </source>
</evidence>
<dbReference type="Gene3D" id="3.40.50.1000">
    <property type="entry name" value="HAD superfamily/HAD-like"/>
    <property type="match status" value="1"/>
</dbReference>
<dbReference type="PANTHER" id="PTHR46470:SF2">
    <property type="entry name" value="GLYCERALDEHYDE 3-PHOSPHATE PHOSPHATASE"/>
    <property type="match status" value="1"/>
</dbReference>
<keyword evidence="4" id="KW-0460">Magnesium</keyword>
<dbReference type="EMBL" id="CP162514">
    <property type="protein sequence ID" value="XDH86783.1"/>
    <property type="molecule type" value="Genomic_DNA"/>
</dbReference>
<dbReference type="InterPro" id="IPR051400">
    <property type="entry name" value="HAD-like_hydrolase"/>
</dbReference>
<comment type="cofactor">
    <cofactor evidence="1">
        <name>Mg(2+)</name>
        <dbReference type="ChEBI" id="CHEBI:18420"/>
    </cofactor>
</comment>
<keyword evidence="2" id="KW-0479">Metal-binding</keyword>
<dbReference type="GO" id="GO:0044281">
    <property type="term" value="P:small molecule metabolic process"/>
    <property type="evidence" value="ECO:0007669"/>
    <property type="project" value="UniProtKB-ARBA"/>
</dbReference>
<dbReference type="RefSeq" id="WP_058155107.1">
    <property type="nucleotide sequence ID" value="NZ_CP162514.1"/>
</dbReference>
<dbReference type="InterPro" id="IPR041492">
    <property type="entry name" value="HAD_2"/>
</dbReference>
<reference evidence="5" key="1">
    <citation type="submission" date="2024-07" db="EMBL/GenBank/DDBJ databases">
        <authorList>
            <person name="Jiang Y."/>
            <person name="Qin Q."/>
        </authorList>
    </citation>
    <scope>NUCLEOTIDE SEQUENCE</scope>
    <source>
        <strain evidence="5">SD03</strain>
    </source>
</reference>